<proteinExistence type="predicted"/>
<reference evidence="1" key="1">
    <citation type="submission" date="2022-07" db="EMBL/GenBank/DDBJ databases">
        <title>Fungi with potential for degradation of polypropylene.</title>
        <authorList>
            <person name="Gostincar C."/>
        </authorList>
    </citation>
    <scope>NUCLEOTIDE SEQUENCE</scope>
    <source>
        <strain evidence="1">EXF-13308</strain>
    </source>
</reference>
<name>A0AA38S2R5_9PEZI</name>
<dbReference type="AlphaFoldDB" id="A0AA38S2R5"/>
<dbReference type="SUPFAM" id="SSF52540">
    <property type="entry name" value="P-loop containing nucleoside triphosphate hydrolases"/>
    <property type="match status" value="1"/>
</dbReference>
<dbReference type="Proteomes" id="UP001174694">
    <property type="component" value="Unassembled WGS sequence"/>
</dbReference>
<dbReference type="PANTHER" id="PTHR46411">
    <property type="entry name" value="FAMILY ATPASE, PUTATIVE-RELATED"/>
    <property type="match status" value="1"/>
</dbReference>
<sequence>MTSADKEKSYHFFELLFCFRHVSCVILMGLQRDIYPRPRAASCGDVFLRELEYFDGVLFLTTNRVKSFDPAILSRIHLGLNYGSLEQDARRAVLQFVLAQAKTKKGPHTCRERAIEDLAKEDLNGRDIRNAVLVAQAMAEYKNEVVSEDHLKVAIAMRKEIQVDVHGAGAIENRNAYL</sequence>
<evidence type="ECO:0000313" key="1">
    <source>
        <dbReference type="EMBL" id="KAJ9155195.1"/>
    </source>
</evidence>
<protein>
    <recommendedName>
        <fullName evidence="3">ATPase AAA-type core domain-containing protein</fullName>
    </recommendedName>
</protein>
<evidence type="ECO:0008006" key="3">
    <source>
        <dbReference type="Google" id="ProtNLM"/>
    </source>
</evidence>
<organism evidence="1 2">
    <name type="scientific">Pleurostoma richardsiae</name>
    <dbReference type="NCBI Taxonomy" id="41990"/>
    <lineage>
        <taxon>Eukaryota</taxon>
        <taxon>Fungi</taxon>
        <taxon>Dikarya</taxon>
        <taxon>Ascomycota</taxon>
        <taxon>Pezizomycotina</taxon>
        <taxon>Sordariomycetes</taxon>
        <taxon>Sordariomycetidae</taxon>
        <taxon>Calosphaeriales</taxon>
        <taxon>Pleurostomataceae</taxon>
        <taxon>Pleurostoma</taxon>
    </lineage>
</organism>
<accession>A0AA38S2R5</accession>
<gene>
    <name evidence="1" type="ORF">NKR23_g2145</name>
</gene>
<dbReference type="EMBL" id="JANBVO010000003">
    <property type="protein sequence ID" value="KAJ9155195.1"/>
    <property type="molecule type" value="Genomic_DNA"/>
</dbReference>
<evidence type="ECO:0000313" key="2">
    <source>
        <dbReference type="Proteomes" id="UP001174694"/>
    </source>
</evidence>
<dbReference type="PANTHER" id="PTHR46411:SF3">
    <property type="entry name" value="AAA+ ATPASE DOMAIN-CONTAINING PROTEIN"/>
    <property type="match status" value="1"/>
</dbReference>
<keyword evidence="2" id="KW-1185">Reference proteome</keyword>
<comment type="caution">
    <text evidence="1">The sequence shown here is derived from an EMBL/GenBank/DDBJ whole genome shotgun (WGS) entry which is preliminary data.</text>
</comment>
<dbReference type="Gene3D" id="3.40.50.300">
    <property type="entry name" value="P-loop containing nucleotide triphosphate hydrolases"/>
    <property type="match status" value="1"/>
</dbReference>
<dbReference type="InterPro" id="IPR027417">
    <property type="entry name" value="P-loop_NTPase"/>
</dbReference>